<evidence type="ECO:0000313" key="3">
    <source>
        <dbReference type="Proteomes" id="UP001365846"/>
    </source>
</evidence>
<gene>
    <name evidence="2" type="ORF">WKW77_33575</name>
</gene>
<feature type="chain" id="PRO_5047142342" evidence="1">
    <location>
        <begin position="26"/>
        <end position="164"/>
    </location>
</feature>
<sequence>MNASRRKTSAALVVTLCAAASQAHACGEVMLRALGTMRYHAFVTRNPATILLYSDDPAGNAKRPAATDPRLHDNLEKVGHKVGMARGANELGHALAGNRYDVIVAYADDMRAVTDEIAKATPEPKLIPVLDNASNEREMRERYPRLVTGNFKDLLKAIEQAMTA</sequence>
<evidence type="ECO:0000256" key="1">
    <source>
        <dbReference type="SAM" id="SignalP"/>
    </source>
</evidence>
<proteinExistence type="predicted"/>
<dbReference type="Proteomes" id="UP001365846">
    <property type="component" value="Unassembled WGS sequence"/>
</dbReference>
<protein>
    <submittedName>
        <fullName evidence="2">Uncharacterized protein</fullName>
    </submittedName>
</protein>
<dbReference type="EMBL" id="JBBKZU010000028">
    <property type="protein sequence ID" value="MEJ8816030.1"/>
    <property type="molecule type" value="Genomic_DNA"/>
</dbReference>
<organism evidence="2 3">
    <name type="scientific">Variovorax ureilyticus</name>
    <dbReference type="NCBI Taxonomy" id="1836198"/>
    <lineage>
        <taxon>Bacteria</taxon>
        <taxon>Pseudomonadati</taxon>
        <taxon>Pseudomonadota</taxon>
        <taxon>Betaproteobacteria</taxon>
        <taxon>Burkholderiales</taxon>
        <taxon>Comamonadaceae</taxon>
        <taxon>Variovorax</taxon>
    </lineage>
</organism>
<evidence type="ECO:0000313" key="2">
    <source>
        <dbReference type="EMBL" id="MEJ8816030.1"/>
    </source>
</evidence>
<reference evidence="2 3" key="1">
    <citation type="submission" date="2024-03" db="EMBL/GenBank/DDBJ databases">
        <title>Novel species of the genus Variovorax.</title>
        <authorList>
            <person name="Liu Q."/>
            <person name="Xin Y.-H."/>
        </authorList>
    </citation>
    <scope>NUCLEOTIDE SEQUENCE [LARGE SCALE GENOMIC DNA]</scope>
    <source>
        <strain evidence="2 3">KACC 18899</strain>
    </source>
</reference>
<comment type="caution">
    <text evidence="2">The sequence shown here is derived from an EMBL/GenBank/DDBJ whole genome shotgun (WGS) entry which is preliminary data.</text>
</comment>
<accession>A0ABU8VRC6</accession>
<name>A0ABU8VRC6_9BURK</name>
<keyword evidence="1" id="KW-0732">Signal</keyword>
<dbReference type="RefSeq" id="WP_340361225.1">
    <property type="nucleotide sequence ID" value="NZ_JBBKZU010000028.1"/>
</dbReference>
<feature type="signal peptide" evidence="1">
    <location>
        <begin position="1"/>
        <end position="25"/>
    </location>
</feature>
<keyword evidence="3" id="KW-1185">Reference proteome</keyword>